<keyword evidence="2" id="KW-0963">Cytoplasm</keyword>
<dbReference type="PANTHER" id="PTHR23169:SF23">
    <property type="entry name" value="SHORT STOP, ISOFORM H"/>
    <property type="match status" value="1"/>
</dbReference>
<dbReference type="Gene3D" id="3.30.920.20">
    <property type="entry name" value="Gas2-like domain"/>
    <property type="match status" value="1"/>
</dbReference>
<dbReference type="Pfam" id="PF02187">
    <property type="entry name" value="GAS2"/>
    <property type="match status" value="1"/>
</dbReference>
<dbReference type="eggNOG" id="KOG0516">
    <property type="taxonomic scope" value="Eukaryota"/>
</dbReference>
<dbReference type="GeneID" id="20201802"/>
<dbReference type="STRING" id="6412.T1EZ02"/>
<dbReference type="GO" id="GO:0005856">
    <property type="term" value="C:cytoskeleton"/>
    <property type="evidence" value="ECO:0007669"/>
    <property type="project" value="UniProtKB-SubCell"/>
</dbReference>
<feature type="compositionally biased region" description="Low complexity" evidence="4">
    <location>
        <begin position="291"/>
        <end position="304"/>
    </location>
</feature>
<dbReference type="SUPFAM" id="SSF46966">
    <property type="entry name" value="Spectrin repeat"/>
    <property type="match status" value="3"/>
</dbReference>
<evidence type="ECO:0000256" key="4">
    <source>
        <dbReference type="SAM" id="MobiDB-lite"/>
    </source>
</evidence>
<dbReference type="SMART" id="SM00150">
    <property type="entry name" value="SPEC"/>
    <property type="match status" value="2"/>
</dbReference>
<dbReference type="EMBL" id="AMQM01002649">
    <property type="status" value="NOT_ANNOTATED_CDS"/>
    <property type="molecule type" value="Genomic_DNA"/>
</dbReference>
<feature type="region of interest" description="Disordered" evidence="4">
    <location>
        <begin position="291"/>
        <end position="325"/>
    </location>
</feature>
<dbReference type="RefSeq" id="XP_009010850.1">
    <property type="nucleotide sequence ID" value="XM_009012602.1"/>
</dbReference>
<dbReference type="SUPFAM" id="SSF143575">
    <property type="entry name" value="GAS2 domain-like"/>
    <property type="match status" value="1"/>
</dbReference>
<protein>
    <recommendedName>
        <fullName evidence="10">EF-hand domain-containing protein</fullName>
    </recommendedName>
</protein>
<feature type="compositionally biased region" description="Low complexity" evidence="4">
    <location>
        <begin position="596"/>
        <end position="605"/>
    </location>
</feature>
<dbReference type="Pfam" id="PF00435">
    <property type="entry name" value="Spectrin"/>
    <property type="match status" value="2"/>
</dbReference>
<feature type="compositionally biased region" description="Low complexity" evidence="4">
    <location>
        <begin position="876"/>
        <end position="897"/>
    </location>
</feature>
<name>T1EZ02_HELRO</name>
<dbReference type="GO" id="GO:0008017">
    <property type="term" value="F:microtubule binding"/>
    <property type="evidence" value="ECO:0007669"/>
    <property type="project" value="InterPro"/>
</dbReference>
<dbReference type="InterPro" id="IPR011992">
    <property type="entry name" value="EF-hand-dom_pair"/>
</dbReference>
<dbReference type="InParanoid" id="T1EZ02"/>
<dbReference type="InterPro" id="IPR003108">
    <property type="entry name" value="GAR_dom"/>
</dbReference>
<proteinExistence type="predicted"/>
<dbReference type="PROSITE" id="PS51460">
    <property type="entry name" value="GAR"/>
    <property type="match status" value="1"/>
</dbReference>
<feature type="region of interest" description="Disordered" evidence="4">
    <location>
        <begin position="963"/>
        <end position="989"/>
    </location>
</feature>
<dbReference type="Gene3D" id="1.20.58.60">
    <property type="match status" value="3"/>
</dbReference>
<feature type="compositionally biased region" description="Low complexity" evidence="4">
    <location>
        <begin position="836"/>
        <end position="848"/>
    </location>
</feature>
<dbReference type="EnsemblMetazoa" id="HelroT167083">
    <property type="protein sequence ID" value="HelroP167083"/>
    <property type="gene ID" value="HelroG167083"/>
</dbReference>
<dbReference type="CDD" id="cd00176">
    <property type="entry name" value="SPEC"/>
    <property type="match status" value="2"/>
</dbReference>
<keyword evidence="3" id="KW-0206">Cytoskeleton</keyword>
<feature type="compositionally biased region" description="Polar residues" evidence="4">
    <location>
        <begin position="791"/>
        <end position="820"/>
    </location>
</feature>
<reference evidence="8" key="3">
    <citation type="submission" date="2015-06" db="UniProtKB">
        <authorList>
            <consortium name="EnsemblMetazoa"/>
        </authorList>
    </citation>
    <scope>IDENTIFICATION</scope>
</reference>
<evidence type="ECO:0000256" key="2">
    <source>
        <dbReference type="ARBA" id="ARBA00022490"/>
    </source>
</evidence>
<feature type="region of interest" description="Disordered" evidence="4">
    <location>
        <begin position="785"/>
        <end position="940"/>
    </location>
</feature>
<feature type="compositionally biased region" description="Polar residues" evidence="4">
    <location>
        <begin position="849"/>
        <end position="867"/>
    </location>
</feature>
<feature type="region of interest" description="Disordered" evidence="4">
    <location>
        <begin position="686"/>
        <end position="707"/>
    </location>
</feature>
<dbReference type="CTD" id="20201802"/>
<dbReference type="InterPro" id="IPR043197">
    <property type="entry name" value="Plakin"/>
</dbReference>
<feature type="compositionally biased region" description="Polar residues" evidence="4">
    <location>
        <begin position="902"/>
        <end position="911"/>
    </location>
</feature>
<dbReference type="GO" id="GO:0045104">
    <property type="term" value="P:intermediate filament cytoskeleton organization"/>
    <property type="evidence" value="ECO:0007669"/>
    <property type="project" value="InterPro"/>
</dbReference>
<sequence length="999" mass="109865">MSSGRLTDALQSLLEWLTKAEVYLVQDQPILGDLDTVSILIEKHKLFQQELTSRRAMVSAMLSSPSDDPQVQGQLKELGQVWERVKDLSEVRENKLQESLKLAETFNDAIQVVRDWLPDAEAELKFHSIPDDEDSIMQLIENHEVVMKFQEELEAQQTNIDKIRSLAEEILASCHPNAVRFVKYYLTITQTRWEQPITSDLNFKINQSHHILVCPKAVSRSNQRSAKLHDALKTTRDNASTMAELMSWLNDGHALMLAKDKDDLPDDLTEFHEELINKSKDIDRIVKSFSGGVSSSGTSPASGQSEKRTNSGRRGQLLKVSQSETSESMSCKATALQNKWKLVLKMSTDRKKKLQDALSRILELENCRNFDFEVWRRKYIAWNRANKLKFMDFFRRQDRHGTGLLTRKEFVEGIMASKFPTNETELLVVFKVFDVKRLGRIQYKTFVDAIMRPDKPITPNRSESKLTSDSQTIDQEIDDRLAKCQCRIPFTVQKVDDCKYKFGDKDRVCTVRLMNGMIYVRFGSSWVPLEEFINNNDPCKTFKSTSSASELRVYNSSSSSNFDVCSNYSYDSSHNNNNNNNSNAYHNVTLPNGKMNNNSNNNNSSYATNSLPRVRTPNSRVAKLYEAPSPLSSSTPLSRNNNNNNSNTNKISNYSHIRSNHFKSNALEKSRQMLFSKSCGNLPANDVINNNNNDNNNDNGENVSFNGSSLSKTSKNFVQANKNVLSSMSPARFAGTAARNATTTTATKTPTIANKTATKILISPPSVTSSSLSSSSAAAPVATTAATASTENDAPIQSCTNSSSTGMGLSVHNTSTSGSTPRYRKVHSTLTNGRQSSASSSSSSTTSTWPRTEPNQLTPGSLTNSVASAPGGSVMSPRRTPGSQSTPSSTASSPSSRYALKTFTTSRSPQRTPRARPSVVAAEGEGDGRRGVASSSDQRRRLVIGGPAATAASGVGGNVNKAATTATTSSNSGGGSNLNAGTNNTKSPSLFLTNRTLNI</sequence>
<comment type="subcellular location">
    <subcellularLocation>
        <location evidence="1">Cytoplasm</location>
        <location evidence="1">Cytoskeleton</location>
    </subcellularLocation>
</comment>
<feature type="compositionally biased region" description="Low complexity" evidence="4">
    <location>
        <begin position="573"/>
        <end position="587"/>
    </location>
</feature>
<dbReference type="InterPro" id="IPR002017">
    <property type="entry name" value="Spectrin_repeat"/>
</dbReference>
<dbReference type="SUPFAM" id="SSF47473">
    <property type="entry name" value="EF-hand"/>
    <property type="match status" value="1"/>
</dbReference>
<dbReference type="KEGG" id="hro:HELRODRAFT_167083"/>
<feature type="compositionally biased region" description="Low complexity" evidence="4">
    <location>
        <begin position="963"/>
        <end position="985"/>
    </location>
</feature>
<gene>
    <name evidence="8" type="primary">20201802</name>
    <name evidence="7" type="ORF">HELRODRAFT_167083</name>
</gene>
<dbReference type="Gene3D" id="1.10.238.10">
    <property type="entry name" value="EF-hand"/>
    <property type="match status" value="1"/>
</dbReference>
<dbReference type="SMART" id="SM00243">
    <property type="entry name" value="GAS2"/>
    <property type="match status" value="1"/>
</dbReference>
<dbReference type="EMBL" id="KB095858">
    <property type="protein sequence ID" value="ESO10581.1"/>
    <property type="molecule type" value="Genomic_DNA"/>
</dbReference>
<evidence type="ECO:0000313" key="9">
    <source>
        <dbReference type="Proteomes" id="UP000015101"/>
    </source>
</evidence>
<dbReference type="InterPro" id="IPR002048">
    <property type="entry name" value="EF_hand_dom"/>
</dbReference>
<feature type="domain" description="GAR" evidence="6">
    <location>
        <begin position="468"/>
        <end position="540"/>
    </location>
</feature>
<dbReference type="HOGENOM" id="CLU_300013_0_0_1"/>
<feature type="compositionally biased region" description="Low complexity" evidence="4">
    <location>
        <begin position="629"/>
        <end position="654"/>
    </location>
</feature>
<evidence type="ECO:0000256" key="3">
    <source>
        <dbReference type="ARBA" id="ARBA00023212"/>
    </source>
</evidence>
<accession>T1EZ02</accession>
<dbReference type="Proteomes" id="UP000015101">
    <property type="component" value="Unassembled WGS sequence"/>
</dbReference>
<feature type="region of interest" description="Disordered" evidence="4">
    <location>
        <begin position="573"/>
        <end position="613"/>
    </location>
</feature>
<reference evidence="9" key="1">
    <citation type="submission" date="2012-12" db="EMBL/GenBank/DDBJ databases">
        <authorList>
            <person name="Hellsten U."/>
            <person name="Grimwood J."/>
            <person name="Chapman J.A."/>
            <person name="Shapiro H."/>
            <person name="Aerts A."/>
            <person name="Otillar R.P."/>
            <person name="Terry A.Y."/>
            <person name="Boore J.L."/>
            <person name="Simakov O."/>
            <person name="Marletaz F."/>
            <person name="Cho S.-J."/>
            <person name="Edsinger-Gonzales E."/>
            <person name="Havlak P."/>
            <person name="Kuo D.-H."/>
            <person name="Larsson T."/>
            <person name="Lv J."/>
            <person name="Arendt D."/>
            <person name="Savage R."/>
            <person name="Osoegawa K."/>
            <person name="de Jong P."/>
            <person name="Lindberg D.R."/>
            <person name="Seaver E.C."/>
            <person name="Weisblat D.A."/>
            <person name="Putnam N.H."/>
            <person name="Grigoriev I.V."/>
            <person name="Rokhsar D.S."/>
        </authorList>
    </citation>
    <scope>NUCLEOTIDE SEQUENCE</scope>
</reference>
<dbReference type="OrthoDB" id="2250192at2759"/>
<reference evidence="7 9" key="2">
    <citation type="journal article" date="2013" name="Nature">
        <title>Insights into bilaterian evolution from three spiralian genomes.</title>
        <authorList>
            <person name="Simakov O."/>
            <person name="Marletaz F."/>
            <person name="Cho S.J."/>
            <person name="Edsinger-Gonzales E."/>
            <person name="Havlak P."/>
            <person name="Hellsten U."/>
            <person name="Kuo D.H."/>
            <person name="Larsson T."/>
            <person name="Lv J."/>
            <person name="Arendt D."/>
            <person name="Savage R."/>
            <person name="Osoegawa K."/>
            <person name="de Jong P."/>
            <person name="Grimwood J."/>
            <person name="Chapman J.A."/>
            <person name="Shapiro H."/>
            <person name="Aerts A."/>
            <person name="Otillar R.P."/>
            <person name="Terry A.Y."/>
            <person name="Boore J.L."/>
            <person name="Grigoriev I.V."/>
            <person name="Lindberg D.R."/>
            <person name="Seaver E.C."/>
            <person name="Weisblat D.A."/>
            <person name="Putnam N.H."/>
            <person name="Rokhsar D.S."/>
        </authorList>
    </citation>
    <scope>NUCLEOTIDE SEQUENCE</scope>
</reference>
<evidence type="ECO:0000256" key="1">
    <source>
        <dbReference type="ARBA" id="ARBA00004245"/>
    </source>
</evidence>
<dbReference type="InterPro" id="IPR036534">
    <property type="entry name" value="GAR_dom_sf"/>
</dbReference>
<evidence type="ECO:0000259" key="6">
    <source>
        <dbReference type="PROSITE" id="PS51460"/>
    </source>
</evidence>
<evidence type="ECO:0000313" key="7">
    <source>
        <dbReference type="EMBL" id="ESO10581.1"/>
    </source>
</evidence>
<evidence type="ECO:0000313" key="8">
    <source>
        <dbReference type="EnsemblMetazoa" id="HelroP167083"/>
    </source>
</evidence>
<dbReference type="InterPro" id="IPR018159">
    <property type="entry name" value="Spectrin/alpha-actinin"/>
</dbReference>
<feature type="compositionally biased region" description="Low complexity" evidence="4">
    <location>
        <begin position="689"/>
        <end position="699"/>
    </location>
</feature>
<evidence type="ECO:0000259" key="5">
    <source>
        <dbReference type="PROSITE" id="PS50222"/>
    </source>
</evidence>
<dbReference type="PROSITE" id="PS50222">
    <property type="entry name" value="EF_HAND_2"/>
    <property type="match status" value="1"/>
</dbReference>
<organism evidence="8 9">
    <name type="scientific">Helobdella robusta</name>
    <name type="common">Californian leech</name>
    <dbReference type="NCBI Taxonomy" id="6412"/>
    <lineage>
        <taxon>Eukaryota</taxon>
        <taxon>Metazoa</taxon>
        <taxon>Spiralia</taxon>
        <taxon>Lophotrochozoa</taxon>
        <taxon>Annelida</taxon>
        <taxon>Clitellata</taxon>
        <taxon>Hirudinea</taxon>
        <taxon>Rhynchobdellida</taxon>
        <taxon>Glossiphoniidae</taxon>
        <taxon>Helobdella</taxon>
    </lineage>
</organism>
<evidence type="ECO:0008006" key="10">
    <source>
        <dbReference type="Google" id="ProtNLM"/>
    </source>
</evidence>
<dbReference type="GO" id="GO:0005509">
    <property type="term" value="F:calcium ion binding"/>
    <property type="evidence" value="ECO:0007669"/>
    <property type="project" value="InterPro"/>
</dbReference>
<keyword evidence="9" id="KW-1185">Reference proteome</keyword>
<feature type="domain" description="EF-hand" evidence="5">
    <location>
        <begin position="385"/>
        <end position="420"/>
    </location>
</feature>
<dbReference type="PANTHER" id="PTHR23169">
    <property type="entry name" value="ENVOPLAKIN"/>
    <property type="match status" value="1"/>
</dbReference>
<dbReference type="GO" id="GO:0005886">
    <property type="term" value="C:plasma membrane"/>
    <property type="evidence" value="ECO:0007669"/>
    <property type="project" value="UniProtKB-SubCell"/>
</dbReference>
<feature type="region of interest" description="Disordered" evidence="4">
    <location>
        <begin position="627"/>
        <end position="654"/>
    </location>
</feature>
<dbReference type="AlphaFoldDB" id="T1EZ02"/>